<evidence type="ECO:0000313" key="4">
    <source>
        <dbReference type="Proteomes" id="UP000528734"/>
    </source>
</evidence>
<organism evidence="3 4">
    <name type="scientific">Bradyrhizobium archetypum</name>
    <dbReference type="NCBI Taxonomy" id="2721160"/>
    <lineage>
        <taxon>Bacteria</taxon>
        <taxon>Pseudomonadati</taxon>
        <taxon>Pseudomonadota</taxon>
        <taxon>Alphaproteobacteria</taxon>
        <taxon>Hyphomicrobiales</taxon>
        <taxon>Nitrobacteraceae</taxon>
        <taxon>Bradyrhizobium</taxon>
    </lineage>
</organism>
<reference evidence="3 4" key="1">
    <citation type="submission" date="2020-03" db="EMBL/GenBank/DDBJ databases">
        <title>Bradyrhizobium diversity isolated from nodules of Muelleranthus trifoliolatus.</title>
        <authorList>
            <person name="Klepa M."/>
            <person name="Helene L."/>
            <person name="Hungria M."/>
        </authorList>
    </citation>
    <scope>NUCLEOTIDE SEQUENCE [LARGE SCALE GENOMIC DNA]</scope>
    <source>
        <strain evidence="3 4">WSM 1744</strain>
    </source>
</reference>
<evidence type="ECO:0000313" key="3">
    <source>
        <dbReference type="EMBL" id="NOJ49137.1"/>
    </source>
</evidence>
<dbReference type="InterPro" id="IPR023631">
    <property type="entry name" value="Amidase_dom"/>
</dbReference>
<dbReference type="RefSeq" id="WP_171712196.1">
    <property type="nucleotide sequence ID" value="NZ_JAAVLW010000007.1"/>
</dbReference>
<comment type="caution">
    <text evidence="3">The sequence shown here is derived from an EMBL/GenBank/DDBJ whole genome shotgun (WGS) entry which is preliminary data.</text>
</comment>
<feature type="domain" description="Amidase" evidence="2">
    <location>
        <begin position="25"/>
        <end position="455"/>
    </location>
</feature>
<sequence>MTEPCDLPAVTARALIGERKLSPVELMDSCIRRIEEIDPAVNAIIARSFDTARGAARESEAAVMRGDDLGPLHGLPLGVKDLIDAKGLPTSFGSVLFADNVAAEDEAIVAMLKRAGAIVVGKTNVPEWGAGGNTRNALHGATGNPFDPERSAAGSSGGSAVALATGMVPLATGSDTGGSVRNPAAFCGVVGFRPSPGLIASNSRNMAWLQISQLGPMARTVSDACLMLSCMLDRDARDPLSTILHAGGTPVRTAYRNPPGTDLATLRIAATTDFGFAPTERAIAETFRKKLATLRSSFRSLEWRHPDCSDADEVFRVLRAVAFLGRHRELVEKYPDKVGPNIRDNIAEGLGYSALDVARALSLQTLLYRSWQQFFGEHDFVIAPAVTISPRPWSELYPAMIDGVATKTYFHWLALAYAVTNAGHPAVAIPAGRDGAGLPFGIQIIGPRGGDTATLSVAREIEALLGANPETARPVPDLAWLRRQPPICSRPGFRDFD</sequence>
<keyword evidence="4" id="KW-1185">Reference proteome</keyword>
<dbReference type="PANTHER" id="PTHR11895:SF76">
    <property type="entry name" value="INDOLEACETAMIDE HYDROLASE"/>
    <property type="match status" value="1"/>
</dbReference>
<dbReference type="InterPro" id="IPR036928">
    <property type="entry name" value="AS_sf"/>
</dbReference>
<dbReference type="AlphaFoldDB" id="A0A7Y4H9C4"/>
<evidence type="ECO:0000256" key="1">
    <source>
        <dbReference type="SAM" id="MobiDB-lite"/>
    </source>
</evidence>
<dbReference type="Gene3D" id="3.90.1300.10">
    <property type="entry name" value="Amidase signature (AS) domain"/>
    <property type="match status" value="1"/>
</dbReference>
<gene>
    <name evidence="3" type="ORF">HCN50_23285</name>
</gene>
<dbReference type="EMBL" id="JAAVLW010000007">
    <property type="protein sequence ID" value="NOJ49137.1"/>
    <property type="molecule type" value="Genomic_DNA"/>
</dbReference>
<dbReference type="PANTHER" id="PTHR11895">
    <property type="entry name" value="TRANSAMIDASE"/>
    <property type="match status" value="1"/>
</dbReference>
<proteinExistence type="predicted"/>
<protein>
    <submittedName>
        <fullName evidence="3">Amidase</fullName>
    </submittedName>
</protein>
<dbReference type="Pfam" id="PF01425">
    <property type="entry name" value="Amidase"/>
    <property type="match status" value="1"/>
</dbReference>
<dbReference type="Proteomes" id="UP000528734">
    <property type="component" value="Unassembled WGS sequence"/>
</dbReference>
<feature type="region of interest" description="Disordered" evidence="1">
    <location>
        <begin position="138"/>
        <end position="157"/>
    </location>
</feature>
<name>A0A7Y4H9C4_9BRAD</name>
<dbReference type="InterPro" id="IPR000120">
    <property type="entry name" value="Amidase"/>
</dbReference>
<accession>A0A7Y4H9C4</accession>
<dbReference type="SUPFAM" id="SSF75304">
    <property type="entry name" value="Amidase signature (AS) enzymes"/>
    <property type="match status" value="1"/>
</dbReference>
<evidence type="ECO:0000259" key="2">
    <source>
        <dbReference type="Pfam" id="PF01425"/>
    </source>
</evidence>
<dbReference type="GO" id="GO:0003824">
    <property type="term" value="F:catalytic activity"/>
    <property type="evidence" value="ECO:0007669"/>
    <property type="project" value="InterPro"/>
</dbReference>